<protein>
    <submittedName>
        <fullName evidence="2">Uncharacterized protein</fullName>
    </submittedName>
</protein>
<reference evidence="2 3" key="1">
    <citation type="submission" date="2017-09" db="EMBL/GenBank/DDBJ databases">
        <title>The diverse metabolic capabilities of V. boronicumulans make it an excellent choice for continued studies on novel biodegradation.</title>
        <authorList>
            <person name="Sun S."/>
        </authorList>
    </citation>
    <scope>NUCLEOTIDE SEQUENCE [LARGE SCALE GENOMIC DNA]</scope>
    <source>
        <strain evidence="2 3">J1</strain>
    </source>
</reference>
<feature type="transmembrane region" description="Helical" evidence="1">
    <location>
        <begin position="177"/>
        <end position="200"/>
    </location>
</feature>
<keyword evidence="1" id="KW-0472">Membrane</keyword>
<dbReference type="KEGG" id="vbo:CKY39_30135"/>
<proteinExistence type="predicted"/>
<keyword evidence="1" id="KW-1133">Transmembrane helix</keyword>
<organism evidence="2 3">
    <name type="scientific">Variovorax boronicumulans</name>
    <dbReference type="NCBI Taxonomy" id="436515"/>
    <lineage>
        <taxon>Bacteria</taxon>
        <taxon>Pseudomonadati</taxon>
        <taxon>Pseudomonadota</taxon>
        <taxon>Betaproteobacteria</taxon>
        <taxon>Burkholderiales</taxon>
        <taxon>Comamonadaceae</taxon>
        <taxon>Variovorax</taxon>
    </lineage>
</organism>
<feature type="transmembrane region" description="Helical" evidence="1">
    <location>
        <begin position="12"/>
        <end position="33"/>
    </location>
</feature>
<evidence type="ECO:0000313" key="2">
    <source>
        <dbReference type="EMBL" id="ATA57006.1"/>
    </source>
</evidence>
<dbReference type="AlphaFoldDB" id="A0A250DRK5"/>
<dbReference type="EMBL" id="CP023284">
    <property type="protein sequence ID" value="ATA57006.1"/>
    <property type="molecule type" value="Genomic_DNA"/>
</dbReference>
<sequence>MGTSDGLNEWASFLPSFVFAMFLVVMVCTQLFYPRSFLFQRAPIYAVFDREERRGYWASDGQLRAVPWKEVRFYTAETSRESSAGQRLHQHFLRIESSGPSEGRSVEIPVTQTFDRLSGAMVVSRLINASRRFMRNSRAMGADMEDLRLQPQGSILRSIGTWVIPPHQSLKTHPWSVLFGVFGFPWISLFFIFTAFYMAAVKATSTPARWPDELLSRIGEIPAGSQLEAIISSKV</sequence>
<gene>
    <name evidence="2" type="ORF">CKY39_30135</name>
</gene>
<accession>A0A250DRK5</accession>
<evidence type="ECO:0000256" key="1">
    <source>
        <dbReference type="SAM" id="Phobius"/>
    </source>
</evidence>
<dbReference type="Proteomes" id="UP000217154">
    <property type="component" value="Chromosome"/>
</dbReference>
<keyword evidence="1" id="KW-0812">Transmembrane</keyword>
<name>A0A250DRK5_9BURK</name>
<evidence type="ECO:0000313" key="3">
    <source>
        <dbReference type="Proteomes" id="UP000217154"/>
    </source>
</evidence>